<evidence type="ECO:0000256" key="7">
    <source>
        <dbReference type="ARBA" id="ARBA00023136"/>
    </source>
</evidence>
<sequence length="835" mass="94495">MVPLGRCFSVLHRQGFPEGRYHQHSHLVRLLWYHVFLSSVSHGPLTASLPVHEEAANSDSAIFLPIMVVTLPLPSQVVKYFPQDMVDFLQWFAFWSFAGLLTIPWLFCVYQLVTHSVGRSRRIKSVLDEASAPKVVIIMPCYKEIPEILLRTCDSLVDCEYPPSCLHIFLSFDGDQEDELYLNTIEKLGVPLTLDSYPKSIDVIYRSCRITVSRFPHGGKRHCQKRTFKLIDKIYAEYLKRNDNLFVLFIDSDCILDKTCIQNFMYEMELKPGSKKNMLAQTGVITSTTEKNSLITLLQDMEYVHGQLFERSVESGCGAVTCLPGALTMLRFSAFRKMAKYYFADKAEQCDDLFDYGKCHLGEDRWLTHLFMIGAKERYQIQMNTGAFCKTEAVQTYRSLLKQRRRWFLGFITNEVCMLTDIRLWKRYPILLIVRFMQNTIRTTALLFFILVISLITTSQKVANLPVGFIAISLGLNWLLMLYFGAKLGRYKIMLYPLMFIVNPFFNWVYMVYGIFTAGQRTWGGPRADAGSADTNKTPQEAIEHAEATGDDLNVVPETFKAAAEANKHRPAAIPLQPSDNIDGRFAPAERLPNGWYQQGNDSGLTLPNTMPRNPNVPNIPLHPRSSMDSFVSGTSANNSIYLPRRVESFMDPEDARIYHKQQQTQKPAGGAYFEESRQPGPYEISQGSGKSPYQESVDSLQSDDSVYMSKGPQRPSQQRMNSGENLSATRTPTQNSPLSTEYGNSPLEAPKQAYSRTNSGGDQRSGRSPLARQSYIRTAPGENIELQAAQQGSLMRDVSPAPLGQNQPLSHERSESTDSKKRNRLSKAPPSSRK</sequence>
<dbReference type="HOGENOM" id="CLU_012773_0_0_1"/>
<keyword evidence="6 9" id="KW-1133">Transmembrane helix</keyword>
<dbReference type="OrthoDB" id="5321960at2759"/>
<dbReference type="Pfam" id="PF03142">
    <property type="entry name" value="Chitin_synth_2"/>
    <property type="match status" value="1"/>
</dbReference>
<evidence type="ECO:0000256" key="1">
    <source>
        <dbReference type="ARBA" id="ARBA00004141"/>
    </source>
</evidence>
<dbReference type="Proteomes" id="UP000002668">
    <property type="component" value="Genome"/>
</dbReference>
<dbReference type="VEuPathDB" id="FungiDB:LEMA_P085690.1"/>
<dbReference type="AlphaFoldDB" id="E5A6T5"/>
<dbReference type="EC" id="2.4.1.16" evidence="2"/>
<dbReference type="Gene3D" id="3.90.550.10">
    <property type="entry name" value="Spore Coat Polysaccharide Biosynthesis Protein SpsA, Chain A"/>
    <property type="match status" value="1"/>
</dbReference>
<keyword evidence="7 9" id="KW-0472">Membrane</keyword>
<dbReference type="PANTHER" id="PTHR22914:SF46">
    <property type="entry name" value="CHITIN SYNTHASE"/>
    <property type="match status" value="1"/>
</dbReference>
<dbReference type="GO" id="GO:0030428">
    <property type="term" value="C:cell septum"/>
    <property type="evidence" value="ECO:0007669"/>
    <property type="project" value="TreeGrafter"/>
</dbReference>
<dbReference type="GO" id="GO:0071944">
    <property type="term" value="C:cell periphery"/>
    <property type="evidence" value="ECO:0007669"/>
    <property type="project" value="TreeGrafter"/>
</dbReference>
<keyword evidence="4" id="KW-0808">Transferase</keyword>
<proteinExistence type="predicted"/>
<dbReference type="InterPro" id="IPR029044">
    <property type="entry name" value="Nucleotide-diphossugar_trans"/>
</dbReference>
<keyword evidence="5 9" id="KW-0812">Transmembrane</keyword>
<dbReference type="InParanoid" id="E5A6T5"/>
<dbReference type="GO" id="GO:0016020">
    <property type="term" value="C:membrane"/>
    <property type="evidence" value="ECO:0007669"/>
    <property type="project" value="UniProtKB-SubCell"/>
</dbReference>
<dbReference type="GO" id="GO:0006031">
    <property type="term" value="P:chitin biosynthetic process"/>
    <property type="evidence" value="ECO:0007669"/>
    <property type="project" value="TreeGrafter"/>
</dbReference>
<comment type="subcellular location">
    <subcellularLocation>
        <location evidence="1">Membrane</location>
        <topology evidence="1">Multi-pass membrane protein</topology>
    </subcellularLocation>
</comment>
<evidence type="ECO:0000313" key="11">
    <source>
        <dbReference type="Proteomes" id="UP000002668"/>
    </source>
</evidence>
<evidence type="ECO:0000256" key="5">
    <source>
        <dbReference type="ARBA" id="ARBA00022692"/>
    </source>
</evidence>
<dbReference type="eggNOG" id="KOG2571">
    <property type="taxonomic scope" value="Eukaryota"/>
</dbReference>
<evidence type="ECO:0000313" key="10">
    <source>
        <dbReference type="EMBL" id="CBX99330.1"/>
    </source>
</evidence>
<dbReference type="STRING" id="985895.E5A6T5"/>
<feature type="compositionally biased region" description="Basic and acidic residues" evidence="8">
    <location>
        <begin position="811"/>
        <end position="821"/>
    </location>
</feature>
<dbReference type="PANTHER" id="PTHR22914">
    <property type="entry name" value="CHITIN SYNTHASE"/>
    <property type="match status" value="1"/>
</dbReference>
<gene>
    <name evidence="10" type="ORF">LEMA_P085690.1</name>
</gene>
<accession>E5A6T5</accession>
<reference evidence="11" key="1">
    <citation type="journal article" date="2011" name="Nat. Commun.">
        <title>Effector diversification within compartments of the Leptosphaeria maculans genome affected by Repeat-Induced Point mutations.</title>
        <authorList>
            <person name="Rouxel T."/>
            <person name="Grandaubert J."/>
            <person name="Hane J.K."/>
            <person name="Hoede C."/>
            <person name="van de Wouw A.P."/>
            <person name="Couloux A."/>
            <person name="Dominguez V."/>
            <person name="Anthouard V."/>
            <person name="Bally P."/>
            <person name="Bourras S."/>
            <person name="Cozijnsen A.J."/>
            <person name="Ciuffetti L.M."/>
            <person name="Degrave A."/>
            <person name="Dilmaghani A."/>
            <person name="Duret L."/>
            <person name="Fudal I."/>
            <person name="Goodwin S.B."/>
            <person name="Gout L."/>
            <person name="Glaser N."/>
            <person name="Linglin J."/>
            <person name="Kema G.H.J."/>
            <person name="Lapalu N."/>
            <person name="Lawrence C.B."/>
            <person name="May K."/>
            <person name="Meyer M."/>
            <person name="Ollivier B."/>
            <person name="Poulain J."/>
            <person name="Schoch C.L."/>
            <person name="Simon A."/>
            <person name="Spatafora J.W."/>
            <person name="Stachowiak A."/>
            <person name="Turgeon B.G."/>
            <person name="Tyler B.M."/>
            <person name="Vincent D."/>
            <person name="Weissenbach J."/>
            <person name="Amselem J."/>
            <person name="Quesneville H."/>
            <person name="Oliver R.P."/>
            <person name="Wincker P."/>
            <person name="Balesdent M.-H."/>
            <person name="Howlett B.J."/>
        </authorList>
    </citation>
    <scope>NUCLEOTIDE SEQUENCE [LARGE SCALE GENOMIC DNA]</scope>
    <source>
        <strain evidence="11">JN3 / isolate v23.1.3 / race Av1-4-5-6-7-8</strain>
    </source>
</reference>
<evidence type="ECO:0000256" key="9">
    <source>
        <dbReference type="SAM" id="Phobius"/>
    </source>
</evidence>
<organism evidence="10 11">
    <name type="scientific">Leptosphaeria maculans (strain JN3 / isolate v23.1.3 / race Av1-4-5-6-7-8)</name>
    <name type="common">Blackleg fungus</name>
    <name type="synonym">Phoma lingam</name>
    <dbReference type="NCBI Taxonomy" id="985895"/>
    <lineage>
        <taxon>Eukaryota</taxon>
        <taxon>Fungi</taxon>
        <taxon>Dikarya</taxon>
        <taxon>Ascomycota</taxon>
        <taxon>Pezizomycotina</taxon>
        <taxon>Dothideomycetes</taxon>
        <taxon>Pleosporomycetidae</taxon>
        <taxon>Pleosporales</taxon>
        <taxon>Pleosporineae</taxon>
        <taxon>Leptosphaeriaceae</taxon>
        <taxon>Plenodomus</taxon>
        <taxon>Plenodomus lingam/Leptosphaeria maculans species complex</taxon>
    </lineage>
</organism>
<keyword evidence="3" id="KW-0328">Glycosyltransferase</keyword>
<feature type="transmembrane region" description="Helical" evidence="9">
    <location>
        <begin position="495"/>
        <end position="516"/>
    </location>
</feature>
<protein>
    <recommendedName>
        <fullName evidence="2">chitin synthase</fullName>
        <ecNumber evidence="2">2.4.1.16</ecNumber>
    </recommendedName>
</protein>
<name>E5A6T5_LEPMJ</name>
<dbReference type="GO" id="GO:0004100">
    <property type="term" value="F:chitin synthase activity"/>
    <property type="evidence" value="ECO:0007669"/>
    <property type="project" value="UniProtKB-EC"/>
</dbReference>
<feature type="transmembrane region" description="Helical" evidence="9">
    <location>
        <begin position="462"/>
        <end position="483"/>
    </location>
</feature>
<feature type="compositionally biased region" description="Polar residues" evidence="8">
    <location>
        <begin position="715"/>
        <end position="744"/>
    </location>
</feature>
<feature type="region of interest" description="Disordered" evidence="8">
    <location>
        <begin position="659"/>
        <end position="835"/>
    </location>
</feature>
<evidence type="ECO:0000256" key="8">
    <source>
        <dbReference type="SAM" id="MobiDB-lite"/>
    </source>
</evidence>
<evidence type="ECO:0000256" key="2">
    <source>
        <dbReference type="ARBA" id="ARBA00012543"/>
    </source>
</evidence>
<evidence type="ECO:0000256" key="4">
    <source>
        <dbReference type="ARBA" id="ARBA00022679"/>
    </source>
</evidence>
<keyword evidence="11" id="KW-1185">Reference proteome</keyword>
<evidence type="ECO:0000256" key="6">
    <source>
        <dbReference type="ARBA" id="ARBA00022989"/>
    </source>
</evidence>
<feature type="transmembrane region" description="Helical" evidence="9">
    <location>
        <begin position="432"/>
        <end position="456"/>
    </location>
</feature>
<dbReference type="EMBL" id="FP929135">
    <property type="protein sequence ID" value="CBX99330.1"/>
    <property type="molecule type" value="Genomic_DNA"/>
</dbReference>
<dbReference type="FunFam" id="3.90.550.10:FF:000077">
    <property type="entry name" value="Probable chitin synthase D"/>
    <property type="match status" value="1"/>
</dbReference>
<dbReference type="CAZy" id="GT2">
    <property type="family name" value="Glycosyltransferase Family 2"/>
</dbReference>
<feature type="transmembrane region" description="Helical" evidence="9">
    <location>
        <begin position="88"/>
        <end position="113"/>
    </location>
</feature>
<dbReference type="OMA" id="NCIHVFL"/>
<dbReference type="SUPFAM" id="SSF53448">
    <property type="entry name" value="Nucleotide-diphospho-sugar transferases"/>
    <property type="match status" value="1"/>
</dbReference>
<feature type="compositionally biased region" description="Polar residues" evidence="8">
    <location>
        <begin position="686"/>
        <end position="705"/>
    </location>
</feature>
<dbReference type="InterPro" id="IPR004835">
    <property type="entry name" value="Chitin_synth"/>
</dbReference>
<evidence type="ECO:0000256" key="3">
    <source>
        <dbReference type="ARBA" id="ARBA00022676"/>
    </source>
</evidence>